<comment type="caution">
    <text evidence="7">The sequence shown here is derived from an EMBL/GenBank/DDBJ whole genome shotgun (WGS) entry which is preliminary data.</text>
</comment>
<dbReference type="InterPro" id="IPR002129">
    <property type="entry name" value="PyrdxlP-dep_de-COase"/>
</dbReference>
<evidence type="ECO:0000256" key="3">
    <source>
        <dbReference type="ARBA" id="ARBA00022898"/>
    </source>
</evidence>
<feature type="modified residue" description="N6-(pyridoxal phosphate)lysine" evidence="5">
    <location>
        <position position="345"/>
    </location>
</feature>
<proteinExistence type="inferred from homology"/>
<dbReference type="SUPFAM" id="SSF53383">
    <property type="entry name" value="PLP-dependent transferases"/>
    <property type="match status" value="1"/>
</dbReference>
<dbReference type="PANTHER" id="PTHR11999:SF165">
    <property type="entry name" value="DECARBOXYLASE, PUTATIVE (AFU_ORTHOLOGUE AFUA_2G04980)-RELATED"/>
    <property type="match status" value="1"/>
</dbReference>
<organism evidence="7 8">
    <name type="scientific">Plectosphaerella plurivora</name>
    <dbReference type="NCBI Taxonomy" id="936078"/>
    <lineage>
        <taxon>Eukaryota</taxon>
        <taxon>Fungi</taxon>
        <taxon>Dikarya</taxon>
        <taxon>Ascomycota</taxon>
        <taxon>Pezizomycotina</taxon>
        <taxon>Sordariomycetes</taxon>
        <taxon>Hypocreomycetidae</taxon>
        <taxon>Glomerellales</taxon>
        <taxon>Plectosphaerellaceae</taxon>
        <taxon>Plectosphaerella</taxon>
    </lineage>
</organism>
<reference evidence="7" key="1">
    <citation type="journal article" date="2021" name="Nat. Commun.">
        <title>Genetic determinants of endophytism in the Arabidopsis root mycobiome.</title>
        <authorList>
            <person name="Mesny F."/>
            <person name="Miyauchi S."/>
            <person name="Thiergart T."/>
            <person name="Pickel B."/>
            <person name="Atanasova L."/>
            <person name="Karlsson M."/>
            <person name="Huettel B."/>
            <person name="Barry K.W."/>
            <person name="Haridas S."/>
            <person name="Chen C."/>
            <person name="Bauer D."/>
            <person name="Andreopoulos W."/>
            <person name="Pangilinan J."/>
            <person name="LaButti K."/>
            <person name="Riley R."/>
            <person name="Lipzen A."/>
            <person name="Clum A."/>
            <person name="Drula E."/>
            <person name="Henrissat B."/>
            <person name="Kohler A."/>
            <person name="Grigoriev I.V."/>
            <person name="Martin F.M."/>
            <person name="Hacquard S."/>
        </authorList>
    </citation>
    <scope>NUCLEOTIDE SEQUENCE</scope>
    <source>
        <strain evidence="7">MPI-SDFR-AT-0117</strain>
    </source>
</reference>
<dbReference type="GO" id="GO:0019752">
    <property type="term" value="P:carboxylic acid metabolic process"/>
    <property type="evidence" value="ECO:0007669"/>
    <property type="project" value="InterPro"/>
</dbReference>
<evidence type="ECO:0000313" key="8">
    <source>
        <dbReference type="Proteomes" id="UP000770015"/>
    </source>
</evidence>
<dbReference type="Gene3D" id="3.90.1150.10">
    <property type="entry name" value="Aspartate Aminotransferase, domain 1"/>
    <property type="match status" value="1"/>
</dbReference>
<evidence type="ECO:0000313" key="7">
    <source>
        <dbReference type="EMBL" id="KAH6697039.1"/>
    </source>
</evidence>
<keyword evidence="3 5" id="KW-0663">Pyridoxal phosphate</keyword>
<evidence type="ECO:0000256" key="5">
    <source>
        <dbReference type="PIRSR" id="PIRSR602129-50"/>
    </source>
</evidence>
<dbReference type="GO" id="GO:0030170">
    <property type="term" value="F:pyridoxal phosphate binding"/>
    <property type="evidence" value="ECO:0007669"/>
    <property type="project" value="InterPro"/>
</dbReference>
<keyword evidence="4 6" id="KW-0456">Lyase</keyword>
<evidence type="ECO:0000256" key="2">
    <source>
        <dbReference type="ARBA" id="ARBA00009533"/>
    </source>
</evidence>
<dbReference type="InterPro" id="IPR015424">
    <property type="entry name" value="PyrdxlP-dep_Trfase"/>
</dbReference>
<dbReference type="GO" id="GO:0005737">
    <property type="term" value="C:cytoplasm"/>
    <property type="evidence" value="ECO:0007669"/>
    <property type="project" value="TreeGrafter"/>
</dbReference>
<name>A0A9P9AI48_9PEZI</name>
<sequence>MRLKQLSWNSEHQSYTMSIQSFHARLEEALATHQPKPTPPTLPTPERLAHASAALGLPATRLSQPLGTDGAINHLLQDIIPGLSGQSGPRYFGFVTGGVHPAAAAADNIVTATDQNVQVHLPDATIATELEAVTLDMLADLLGLKDHVERAGGRRLFAGRTFTTGATASNVLGLACGRESVVAQRLPADSPSVGELGLLGACAAAGIKKIQVLTSAGHSSLSKAASIVGIGRANVVEMPCSKGKPWLLDLEAVEAELEAGSENGTATIIAISLGEVNTGRYAVDEWSEVQKLSALSKKYGSWFHVDGAFGIFARALGPDPEFSSLRRRVEDMEKYVDSVTVDGHKLLNVPYDCGMFFSRSLDLQTQVFKNPNAVYLASAAGATVPSPLNIGIENSRRFRALPAYAMLRAEGREGVAKMLARMVSLARGVAVFLRDSEHYEWLPEETGNIDDVFIVVLFRAKDEALNEELVARINGTRDMYVSGTSWNGRKAVRLAVSNFGVDVARDLEVVTRILTDVAERMSYVRDS</sequence>
<dbReference type="PROSITE" id="PS00392">
    <property type="entry name" value="DDC_GAD_HDC_YDC"/>
    <property type="match status" value="1"/>
</dbReference>
<dbReference type="InterPro" id="IPR015421">
    <property type="entry name" value="PyrdxlP-dep_Trfase_major"/>
</dbReference>
<dbReference type="InterPro" id="IPR015422">
    <property type="entry name" value="PyrdxlP-dep_Trfase_small"/>
</dbReference>
<dbReference type="Pfam" id="PF00282">
    <property type="entry name" value="Pyridoxal_deC"/>
    <property type="match status" value="1"/>
</dbReference>
<dbReference type="Gene3D" id="3.40.640.10">
    <property type="entry name" value="Type I PLP-dependent aspartate aminotransferase-like (Major domain)"/>
    <property type="match status" value="1"/>
</dbReference>
<comment type="similarity">
    <text evidence="2 6">Belongs to the group II decarboxylase family.</text>
</comment>
<dbReference type="Proteomes" id="UP000770015">
    <property type="component" value="Unassembled WGS sequence"/>
</dbReference>
<evidence type="ECO:0000256" key="4">
    <source>
        <dbReference type="ARBA" id="ARBA00023239"/>
    </source>
</evidence>
<dbReference type="InterPro" id="IPR021115">
    <property type="entry name" value="Pyridoxal-P_BS"/>
</dbReference>
<dbReference type="AlphaFoldDB" id="A0A9P9AI48"/>
<dbReference type="OrthoDB" id="2161780at2759"/>
<evidence type="ECO:0000256" key="1">
    <source>
        <dbReference type="ARBA" id="ARBA00001933"/>
    </source>
</evidence>
<dbReference type="InterPro" id="IPR010977">
    <property type="entry name" value="Aromatic_deC"/>
</dbReference>
<dbReference type="PANTHER" id="PTHR11999">
    <property type="entry name" value="GROUP II PYRIDOXAL-5-PHOSPHATE DECARBOXYLASE"/>
    <property type="match status" value="1"/>
</dbReference>
<accession>A0A9P9AI48</accession>
<dbReference type="EMBL" id="JAGSXJ010000001">
    <property type="protein sequence ID" value="KAH6697039.1"/>
    <property type="molecule type" value="Genomic_DNA"/>
</dbReference>
<protein>
    <submittedName>
        <fullName evidence="7">Pyridoxal-dependent decarboxylase</fullName>
    </submittedName>
</protein>
<comment type="cofactor">
    <cofactor evidence="1 5 6">
        <name>pyridoxal 5'-phosphate</name>
        <dbReference type="ChEBI" id="CHEBI:597326"/>
    </cofactor>
</comment>
<dbReference type="GO" id="GO:0016831">
    <property type="term" value="F:carboxy-lyase activity"/>
    <property type="evidence" value="ECO:0007669"/>
    <property type="project" value="InterPro"/>
</dbReference>
<gene>
    <name evidence="7" type="ORF">F5X68DRAFT_257323</name>
</gene>
<keyword evidence="8" id="KW-1185">Reference proteome</keyword>
<evidence type="ECO:0000256" key="6">
    <source>
        <dbReference type="RuleBase" id="RU000382"/>
    </source>
</evidence>